<dbReference type="EnsemblMetazoa" id="CLYHEMT016758.1">
    <property type="protein sequence ID" value="CLYHEMP016758.1"/>
    <property type="gene ID" value="CLYHEMG016758"/>
</dbReference>
<feature type="domain" description="HTH OST-type" evidence="10">
    <location>
        <begin position="589"/>
        <end position="662"/>
    </location>
</feature>
<dbReference type="CDD" id="cd08824">
    <property type="entry name" value="LOTUS"/>
    <property type="match status" value="2"/>
</dbReference>
<dbReference type="InterPro" id="IPR000504">
    <property type="entry name" value="RRM_dom"/>
</dbReference>
<dbReference type="GO" id="GO:0048477">
    <property type="term" value="P:oogenesis"/>
    <property type="evidence" value="ECO:0007669"/>
    <property type="project" value="UniProtKB-KW"/>
</dbReference>
<keyword evidence="3" id="KW-0896">Oogenesis</keyword>
<organism evidence="11 12">
    <name type="scientific">Clytia hemisphaerica</name>
    <dbReference type="NCBI Taxonomy" id="252671"/>
    <lineage>
        <taxon>Eukaryota</taxon>
        <taxon>Metazoa</taxon>
        <taxon>Cnidaria</taxon>
        <taxon>Hydrozoa</taxon>
        <taxon>Hydroidolina</taxon>
        <taxon>Leptothecata</taxon>
        <taxon>Obeliida</taxon>
        <taxon>Clytiidae</taxon>
        <taxon>Clytia</taxon>
    </lineage>
</organism>
<dbReference type="GO" id="GO:0005777">
    <property type="term" value="C:peroxisome"/>
    <property type="evidence" value="ECO:0007669"/>
    <property type="project" value="UniProtKB-SubCell"/>
</dbReference>
<dbReference type="Gene3D" id="3.30.70.330">
    <property type="match status" value="1"/>
</dbReference>
<dbReference type="GO" id="GO:0004540">
    <property type="term" value="F:RNA nuclease activity"/>
    <property type="evidence" value="ECO:0007669"/>
    <property type="project" value="InterPro"/>
</dbReference>
<evidence type="ECO:0000256" key="6">
    <source>
        <dbReference type="ARBA" id="ARBA00030116"/>
    </source>
</evidence>
<evidence type="ECO:0000256" key="2">
    <source>
        <dbReference type="ARBA" id="ARBA00022152"/>
    </source>
</evidence>
<feature type="compositionally biased region" description="Low complexity" evidence="8">
    <location>
        <begin position="215"/>
        <end position="227"/>
    </location>
</feature>
<accession>A0A7M5X2H4</accession>
<dbReference type="PROSITE" id="PS51644">
    <property type="entry name" value="HTH_OST"/>
    <property type="match status" value="3"/>
</dbReference>
<keyword evidence="3" id="KW-0221">Differentiation</keyword>
<evidence type="ECO:0000256" key="1">
    <source>
        <dbReference type="ARBA" id="ARBA00004275"/>
    </source>
</evidence>
<protein>
    <recommendedName>
        <fullName evidence="2">Meiosis regulator and mRNA stability factor 1</fullName>
    </recommendedName>
    <alternativeName>
        <fullName evidence="6">Limkain-b1</fullName>
    </alternativeName>
</protein>
<evidence type="ECO:0000256" key="8">
    <source>
        <dbReference type="SAM" id="MobiDB-lite"/>
    </source>
</evidence>
<dbReference type="Pfam" id="PF12872">
    <property type="entry name" value="OST-HTH"/>
    <property type="match status" value="5"/>
</dbReference>
<dbReference type="Gene3D" id="3.30.420.610">
    <property type="entry name" value="LOTUS domain-like"/>
    <property type="match status" value="4"/>
</dbReference>
<feature type="region of interest" description="Disordered" evidence="8">
    <location>
        <begin position="1127"/>
        <end position="1182"/>
    </location>
</feature>
<keyword evidence="12" id="KW-1185">Reference proteome</keyword>
<dbReference type="OrthoDB" id="549353at2759"/>
<evidence type="ECO:0000256" key="5">
    <source>
        <dbReference type="ARBA" id="ARBA00023254"/>
    </source>
</evidence>
<dbReference type="Pfam" id="PF00076">
    <property type="entry name" value="RRM_1"/>
    <property type="match status" value="1"/>
</dbReference>
<sequence length="1387" mass="156841">MCVCDTTKEKKEVLEELNRSQINIIHINATSKNAADDKVKQALRRFGQTHTPPATIVLISGDINFISELSDLRHRNNIKVILLHNQQASTVLKQTAHECHAFEHFTAGIQSSTTNTACNDGPKEILVSNLPQGNKQFKNKINTKLKLLVDNTGGKITHLQVTEDSNKEFDNIAIIRFADAETARRAVSRLQNEVIFGAKIRAKLKSKASKQNGESNQNKSQQLQQQNLIKSATPGQALNMSNTFAPMIPLMNPLPKPLLNGNGFLPLPYPIPPPPQLLQQAMLPVTTMGFPAMSNLAINKLAQQPALMMHQVSTGSNLKHQVKSKLAILDSPNLPTTSHKQYTAISNPSGHVEVLVQCSDKAMTSKDLKKEINTLINNHYKNTLITIPTQKSGSWHLFIKFPKLLDALWFIYSTKQENEKFKCSLYPDLLNANDPLMKLKIEVFELLFESNYQWVPLNEFLVRYKTSHKKALHVLDLDRVKDLIYVDGKPQLQFVCLLRNSAGQRKVKLTPNLKKSVVEILKTHNRKVPVASLPGLYWSYTKQTFADAQEGLTLTELVTSDEISLTGSSPQDQAMCFKREKPKKDQFHPLEDFRNDAIQLIKASPLFTVPINRVAPLYHQYFGRQLVLAEYGFKEMSEIFKAFPDIFKIEQNKTIIFTKAYTKFLLQELLHHLLFTRHRHQLPVSSLLTTFYRFHGYKLYYRNFGFDSFLDLVNSLDPEIFRIAGTGENKTLSLIRKSVKPDKDIIKTFANEVQQLVQNSPNKRVLIHSLSSDYFKHFGRQLKLNDLGFNKLNDLIAAISNYFEIKGDRDGRYITFPRKGHDFETMLVELQTILNKNPDLLMLGIQLPDVYKKTMKKDLPIEPANLNHLYEKLPSSISVIGQNSHRLLLYNNRADYPSLLFTEQMLELAYNCPHFEFTVQSMCEKMKEKGIEASLERVSREIKKCDKFKVKASTSGKDSYREKTYWIAPEESQKLFERDVLRLLYKEPDFKLPLNHVAKAFTKTYGKVLRVADFGVNKLAQILEKLPPGFVEVEYPPEGGQPTMILGKLGQVCMECDSVIEEHCGSLLLCNFDAEYLKKFGKHLLPKKLGFSKVKELLDCFSCVLKVYGENQTKFIVQKEKILNPPAKEVHSPRASIGSTLSSASNSCSDSGSDIEIESDHDSDGASTKPINNDLLLFPSEQDNPLSLNNNKSLSSEWWMMLDNNPNLPEPSLQPEQSFLADPDFDLDLISFTEFDDEDDVIRQGGIDDSTLPSPIIPPPHQLSYGELKQRDKSSSDNFVDHLFSGEATAQEPDLMRMLVGRCPSPADIFSPQQQAMAATTSSTISDTYSIFSPIKPSHQQSAAVGTDNVPYTQLLGDVFTDPHAPFSNANHRTIRPKIAANFNKPL</sequence>
<evidence type="ECO:0000256" key="4">
    <source>
        <dbReference type="ARBA" id="ARBA00023140"/>
    </source>
</evidence>
<comment type="subcellular location">
    <subcellularLocation>
        <location evidence="1">Peroxisome</location>
    </subcellularLocation>
</comment>
<dbReference type="SUPFAM" id="SSF54928">
    <property type="entry name" value="RNA-binding domain, RBD"/>
    <property type="match status" value="1"/>
</dbReference>
<keyword evidence="5" id="KW-0469">Meiosis</keyword>
<dbReference type="GO" id="GO:0003723">
    <property type="term" value="F:RNA binding"/>
    <property type="evidence" value="ECO:0007669"/>
    <property type="project" value="UniProtKB-UniRule"/>
</dbReference>
<dbReference type="GO" id="GO:1905762">
    <property type="term" value="F:CCR4-NOT complex binding"/>
    <property type="evidence" value="ECO:0007669"/>
    <property type="project" value="TreeGrafter"/>
</dbReference>
<evidence type="ECO:0000313" key="11">
    <source>
        <dbReference type="EnsemblMetazoa" id="CLYHEMP016758.1"/>
    </source>
</evidence>
<dbReference type="GO" id="GO:0051321">
    <property type="term" value="P:meiotic cell cycle"/>
    <property type="evidence" value="ECO:0007669"/>
    <property type="project" value="UniProtKB-KW"/>
</dbReference>
<dbReference type="GO" id="GO:0010468">
    <property type="term" value="P:regulation of gene expression"/>
    <property type="evidence" value="ECO:0007669"/>
    <property type="project" value="InterPro"/>
</dbReference>
<feature type="domain" description="RRM" evidence="9">
    <location>
        <begin position="123"/>
        <end position="207"/>
    </location>
</feature>
<feature type="domain" description="HTH OST-type" evidence="10">
    <location>
        <begin position="972"/>
        <end position="1049"/>
    </location>
</feature>
<dbReference type="PROSITE" id="PS50102">
    <property type="entry name" value="RRM"/>
    <property type="match status" value="1"/>
</dbReference>
<evidence type="ECO:0000313" key="12">
    <source>
        <dbReference type="Proteomes" id="UP000594262"/>
    </source>
</evidence>
<feature type="compositionally biased region" description="Low complexity" evidence="8">
    <location>
        <begin position="1139"/>
        <end position="1152"/>
    </location>
</feature>
<proteinExistence type="predicted"/>
<dbReference type="InterPro" id="IPR025605">
    <property type="entry name" value="OST-HTH/LOTUS_dom"/>
</dbReference>
<evidence type="ECO:0000256" key="3">
    <source>
        <dbReference type="ARBA" id="ARBA00022943"/>
    </source>
</evidence>
<dbReference type="Pfam" id="PF01936">
    <property type="entry name" value="NYN"/>
    <property type="match status" value="1"/>
</dbReference>
<keyword evidence="4" id="KW-0576">Peroxisome</keyword>
<dbReference type="InterPro" id="IPR021139">
    <property type="entry name" value="NYN"/>
</dbReference>
<name>A0A7M5X2H4_9CNID</name>
<evidence type="ECO:0000259" key="10">
    <source>
        <dbReference type="PROSITE" id="PS51644"/>
    </source>
</evidence>
<keyword evidence="7" id="KW-0694">RNA-binding</keyword>
<evidence type="ECO:0000256" key="7">
    <source>
        <dbReference type="PROSITE-ProRule" id="PRU00176"/>
    </source>
</evidence>
<feature type="region of interest" description="Disordered" evidence="8">
    <location>
        <begin position="206"/>
        <end position="227"/>
    </location>
</feature>
<dbReference type="InterPro" id="IPR041966">
    <property type="entry name" value="LOTUS-like"/>
</dbReference>
<dbReference type="InterPro" id="IPR024768">
    <property type="entry name" value="Marf1"/>
</dbReference>
<feature type="domain" description="HTH OST-type" evidence="10">
    <location>
        <begin position="745"/>
        <end position="819"/>
    </location>
</feature>
<dbReference type="CDD" id="cd10910">
    <property type="entry name" value="PIN_limkain_b1_N_like"/>
    <property type="match status" value="1"/>
</dbReference>
<dbReference type="InterPro" id="IPR012677">
    <property type="entry name" value="Nucleotide-bd_a/b_plait_sf"/>
</dbReference>
<evidence type="ECO:0000259" key="9">
    <source>
        <dbReference type="PROSITE" id="PS50102"/>
    </source>
</evidence>
<reference evidence="11" key="1">
    <citation type="submission" date="2021-01" db="UniProtKB">
        <authorList>
            <consortium name="EnsemblMetazoa"/>
        </authorList>
    </citation>
    <scope>IDENTIFICATION</scope>
</reference>
<dbReference type="InterPro" id="IPR035979">
    <property type="entry name" value="RBD_domain_sf"/>
</dbReference>
<dbReference type="PANTHER" id="PTHR14379">
    <property type="entry name" value="LIMKAIN B LKAP"/>
    <property type="match status" value="1"/>
</dbReference>
<dbReference type="Proteomes" id="UP000594262">
    <property type="component" value="Unplaced"/>
</dbReference>
<dbReference type="PANTHER" id="PTHR14379:SF3">
    <property type="entry name" value="MEIOSIS REGULATOR AND MRNA STABILITY FACTOR 1"/>
    <property type="match status" value="1"/>
</dbReference>